<dbReference type="AlphaFoldDB" id="A1K1P0"/>
<gene>
    <name evidence="1" type="ordered locus">azo0127</name>
</gene>
<proteinExistence type="predicted"/>
<keyword evidence="2" id="KW-1185">Reference proteome</keyword>
<evidence type="ECO:0000313" key="1">
    <source>
        <dbReference type="EMBL" id="CAL92745.1"/>
    </source>
</evidence>
<dbReference type="KEGG" id="azo:azo0127"/>
<organism evidence="1 2">
    <name type="scientific">Azoarcus sp. (strain BH72)</name>
    <dbReference type="NCBI Taxonomy" id="418699"/>
    <lineage>
        <taxon>Bacteria</taxon>
        <taxon>Pseudomonadati</taxon>
        <taxon>Pseudomonadota</taxon>
        <taxon>Betaproteobacteria</taxon>
        <taxon>Rhodocyclales</taxon>
        <taxon>Zoogloeaceae</taxon>
        <taxon>Azoarcus</taxon>
    </lineage>
</organism>
<evidence type="ECO:0000313" key="2">
    <source>
        <dbReference type="Proteomes" id="UP000002588"/>
    </source>
</evidence>
<name>A1K1P0_AZOSB</name>
<protein>
    <submittedName>
        <fullName evidence="1">Uncharacterized protein</fullName>
    </submittedName>
</protein>
<reference evidence="1 2" key="1">
    <citation type="journal article" date="2006" name="Nat. Biotechnol.">
        <title>Complete genome of the mutualistic, N2-fixing grass endophyte Azoarcus sp. strain BH72.</title>
        <authorList>
            <person name="Krause A."/>
            <person name="Ramakumar A."/>
            <person name="Bartels D."/>
            <person name="Battistoni F."/>
            <person name="Bekel T."/>
            <person name="Boch J."/>
            <person name="Boehm M."/>
            <person name="Friedrich F."/>
            <person name="Hurek T."/>
            <person name="Krause L."/>
            <person name="Linke B."/>
            <person name="McHardy A.C."/>
            <person name="Sarkar A."/>
            <person name="Schneiker S."/>
            <person name="Syed A.A."/>
            <person name="Thauer R."/>
            <person name="Vorhoelter F.-J."/>
            <person name="Weidner S."/>
            <person name="Puehler A."/>
            <person name="Reinhold-Hurek B."/>
            <person name="Kaiser O."/>
            <person name="Goesmann A."/>
        </authorList>
    </citation>
    <scope>NUCLEOTIDE SEQUENCE [LARGE SCALE GENOMIC DNA]</scope>
    <source>
        <strain evidence="1 2">BH72</strain>
    </source>
</reference>
<sequence>MDQTLALEQAGRRYHLSIEFDTPVPSPELRDIEVDLSGVLPSSRRPPLPVIRFVPGQWKEGYT</sequence>
<dbReference type="STRING" id="62928.azo0127"/>
<dbReference type="Proteomes" id="UP000002588">
    <property type="component" value="Chromosome"/>
</dbReference>
<dbReference type="HOGENOM" id="CLU_2876042_0_0_4"/>
<dbReference type="RefSeq" id="WP_011763864.1">
    <property type="nucleotide sequence ID" value="NC_008702.1"/>
</dbReference>
<dbReference type="EMBL" id="AM406670">
    <property type="protein sequence ID" value="CAL92745.1"/>
    <property type="molecule type" value="Genomic_DNA"/>
</dbReference>
<accession>A1K1P0</accession>